<protein>
    <submittedName>
        <fullName evidence="1">Uncharacterized protein</fullName>
    </submittedName>
</protein>
<proteinExistence type="predicted"/>
<dbReference type="InParanoid" id="A0A165CHZ0"/>
<accession>A0A165CHZ0</accession>
<feature type="non-terminal residue" evidence="1">
    <location>
        <position position="227"/>
    </location>
</feature>
<organism evidence="1 2">
    <name type="scientific">Calocera cornea HHB12733</name>
    <dbReference type="NCBI Taxonomy" id="1353952"/>
    <lineage>
        <taxon>Eukaryota</taxon>
        <taxon>Fungi</taxon>
        <taxon>Dikarya</taxon>
        <taxon>Basidiomycota</taxon>
        <taxon>Agaricomycotina</taxon>
        <taxon>Dacrymycetes</taxon>
        <taxon>Dacrymycetales</taxon>
        <taxon>Dacrymycetaceae</taxon>
        <taxon>Calocera</taxon>
    </lineage>
</organism>
<dbReference type="AlphaFoldDB" id="A0A165CHZ0"/>
<dbReference type="STRING" id="1353952.A0A165CHZ0"/>
<dbReference type="Pfam" id="PF18759">
    <property type="entry name" value="Plavaka"/>
    <property type="match status" value="1"/>
</dbReference>
<name>A0A165CHZ0_9BASI</name>
<reference evidence="1 2" key="1">
    <citation type="journal article" date="2016" name="Mol. Biol. Evol.">
        <title>Comparative Genomics of Early-Diverging Mushroom-Forming Fungi Provides Insights into the Origins of Lignocellulose Decay Capabilities.</title>
        <authorList>
            <person name="Nagy L.G."/>
            <person name="Riley R."/>
            <person name="Tritt A."/>
            <person name="Adam C."/>
            <person name="Daum C."/>
            <person name="Floudas D."/>
            <person name="Sun H."/>
            <person name="Yadav J.S."/>
            <person name="Pangilinan J."/>
            <person name="Larsson K.H."/>
            <person name="Matsuura K."/>
            <person name="Barry K."/>
            <person name="Labutti K."/>
            <person name="Kuo R."/>
            <person name="Ohm R.A."/>
            <person name="Bhattacharya S.S."/>
            <person name="Shirouzu T."/>
            <person name="Yoshinaga Y."/>
            <person name="Martin F.M."/>
            <person name="Grigoriev I.V."/>
            <person name="Hibbett D.S."/>
        </authorList>
    </citation>
    <scope>NUCLEOTIDE SEQUENCE [LARGE SCALE GENOMIC DNA]</scope>
    <source>
        <strain evidence="1 2">HHB12733</strain>
    </source>
</reference>
<evidence type="ECO:0000313" key="1">
    <source>
        <dbReference type="EMBL" id="KZT50832.1"/>
    </source>
</evidence>
<keyword evidence="2" id="KW-1185">Reference proteome</keyword>
<evidence type="ECO:0000313" key="2">
    <source>
        <dbReference type="Proteomes" id="UP000076842"/>
    </source>
</evidence>
<dbReference type="Proteomes" id="UP000076842">
    <property type="component" value="Unassembled WGS sequence"/>
</dbReference>
<dbReference type="EMBL" id="KV424141">
    <property type="protein sequence ID" value="KZT50832.1"/>
    <property type="molecule type" value="Genomic_DNA"/>
</dbReference>
<dbReference type="OrthoDB" id="3232941at2759"/>
<feature type="non-terminal residue" evidence="1">
    <location>
        <position position="1"/>
    </location>
</feature>
<sequence>GLNGVETPFWMDLPFFDVCSVLTEDVLHGLHKGFYDHTAQWVIDTVGRMEMDTRIKCVPHMPGMEAFPKGISGVSQWTGRKHRALERIILSCAAGAEGMTSKATRAARAHLDFIHLARYTSHSTSTLQYLEDANAAFVANRGEFVRNGSRGLQHFRAHKLHNLRHWKKNIEYLGTTDNYNTETPERYHIEYAKEAYKATNKKHFLPQMTAWLDLQEKVANFNSYLAW</sequence>
<gene>
    <name evidence="1" type="ORF">CALCODRAFT_404333</name>
</gene>
<dbReference type="InterPro" id="IPR041078">
    <property type="entry name" value="Plavaka"/>
</dbReference>